<evidence type="ECO:0000256" key="2">
    <source>
        <dbReference type="ARBA" id="ARBA00022722"/>
    </source>
</evidence>
<dbReference type="SMART" id="SM00465">
    <property type="entry name" value="GIYc"/>
    <property type="match status" value="1"/>
</dbReference>
<dbReference type="NCBIfam" id="TIGR01453">
    <property type="entry name" value="grpIintron_endo"/>
    <property type="match status" value="1"/>
</dbReference>
<dbReference type="InterPro" id="IPR006350">
    <property type="entry name" value="Intron_endoG1"/>
</dbReference>
<accession>A0A4D6FF58</accession>
<evidence type="ECO:0000259" key="5">
    <source>
        <dbReference type="PROSITE" id="PS50164"/>
    </source>
</evidence>
<keyword evidence="4" id="KW-0378">Hydrolase</keyword>
<evidence type="ECO:0000313" key="6">
    <source>
        <dbReference type="EMBL" id="QCB16478.1"/>
    </source>
</evidence>
<dbReference type="GO" id="GO:0003677">
    <property type="term" value="F:DNA binding"/>
    <property type="evidence" value="ECO:0007669"/>
    <property type="project" value="InterPro"/>
</dbReference>
<dbReference type="InterPro" id="IPR003611">
    <property type="entry name" value="NUMOD3"/>
</dbReference>
<evidence type="ECO:0000256" key="1">
    <source>
        <dbReference type="ARBA" id="ARBA00010045"/>
    </source>
</evidence>
<dbReference type="Pfam" id="PF07460">
    <property type="entry name" value="NUMOD3"/>
    <property type="match status" value="1"/>
</dbReference>
<keyword evidence="2" id="KW-0540">Nuclease</keyword>
<dbReference type="InterPro" id="IPR003647">
    <property type="entry name" value="Intron_nuc_1_rpt"/>
</dbReference>
<name>A0A4D6FF58_ARMGA</name>
<organism evidence="6">
    <name type="scientific">Armillaria gallica</name>
    <name type="common">Bulbous honey fungus</name>
    <name type="synonym">Armillaria bulbosa</name>
    <dbReference type="NCBI Taxonomy" id="47427"/>
    <lineage>
        <taxon>Eukaryota</taxon>
        <taxon>Fungi</taxon>
        <taxon>Dikarya</taxon>
        <taxon>Basidiomycota</taxon>
        <taxon>Agaricomycotina</taxon>
        <taxon>Agaricomycetes</taxon>
        <taxon>Agaricomycetidae</taxon>
        <taxon>Agaricales</taxon>
        <taxon>Marasmiineae</taxon>
        <taxon>Physalacriaceae</taxon>
        <taxon>Armillaria</taxon>
    </lineage>
</organism>
<keyword evidence="6" id="KW-0496">Mitochondrion</keyword>
<dbReference type="InterPro" id="IPR000305">
    <property type="entry name" value="GIY-YIG_endonuc"/>
</dbReference>
<dbReference type="SMART" id="SM00497">
    <property type="entry name" value="IENR1"/>
    <property type="match status" value="1"/>
</dbReference>
<dbReference type="InterPro" id="IPR035901">
    <property type="entry name" value="GIY-YIG_endonuc_sf"/>
</dbReference>
<dbReference type="CDD" id="cd10445">
    <property type="entry name" value="GIY-YIG_bI1_like"/>
    <property type="match status" value="1"/>
</dbReference>
<dbReference type="PROSITE" id="PS50164">
    <property type="entry name" value="GIY_YIG"/>
    <property type="match status" value="1"/>
</dbReference>
<geneLocation type="mitochondrion" evidence="6"/>
<feature type="domain" description="GIY-YIG" evidence="5">
    <location>
        <begin position="70"/>
        <end position="155"/>
    </location>
</feature>
<dbReference type="EMBL" id="MH878687">
    <property type="protein sequence ID" value="QCB16478.1"/>
    <property type="molecule type" value="Genomic_DNA"/>
</dbReference>
<reference evidence="6" key="1">
    <citation type="journal article" date="2019" name="BMC Genomics">
        <title>Mobile genetic elements explain size variation in the mitochondrial genomes of four closely-related Armillaria species.</title>
        <authorList>
            <person name="Kolesnikova A.I."/>
            <person name="Putintseva Y.A."/>
            <person name="Simonov E.P."/>
            <person name="Biriukov V.V."/>
            <person name="Oreshkova N.V."/>
            <person name="Pavlov I.N."/>
            <person name="Sharov V.V."/>
            <person name="Kuzmin D.A."/>
            <person name="Anderson J.B."/>
            <person name="Krutovsky K.V."/>
        </authorList>
    </citation>
    <scope>NUCLEOTIDE SEQUENCE</scope>
</reference>
<dbReference type="SMART" id="SM00496">
    <property type="entry name" value="IENR2"/>
    <property type="match status" value="3"/>
</dbReference>
<dbReference type="Pfam" id="PF07453">
    <property type="entry name" value="NUMOD1"/>
    <property type="match status" value="1"/>
</dbReference>
<comment type="similarity">
    <text evidence="1">To endonucleases of group I introns of fungi and phage.</text>
</comment>
<dbReference type="AlphaFoldDB" id="A0A4D6FF58"/>
<sequence length="317" mass="36887">MIIKKATFTIFSTNQWRHKVGKMIILNNQYLKRIFTRNLSRGLPKFTNSSVISYNNAEEKKSLIFKENVKKSFVYRWINKINGKDYLGSTSNAKSRLSTYYDRYSLNLTDMPIYKAILKYGHSNFIFEIIEYCEPQEAIQREQYYLDLFDFDYNILEKANSSLGYKHTSETISKMKGRKNLLGYKHTEETLAKLRENQTNKNHSVENKEKMRTVWAERKLNSSLNLNDSTQENNLLTPHKERKKIKGKIVVVTNIETNVSAEYISISEAALALNVTRTTLRSYIRNKTVFNILKQDPSGNGTIKDKILITVKESSAQ</sequence>
<protein>
    <recommendedName>
        <fullName evidence="5">GIY-YIG domain-containing protein</fullName>
    </recommendedName>
</protein>
<dbReference type="SUPFAM" id="SSF82771">
    <property type="entry name" value="GIY-YIG endonuclease"/>
    <property type="match status" value="1"/>
</dbReference>
<dbReference type="Gene3D" id="3.40.1440.10">
    <property type="entry name" value="GIY-YIG endonuclease"/>
    <property type="match status" value="1"/>
</dbReference>
<dbReference type="GO" id="GO:0004519">
    <property type="term" value="F:endonuclease activity"/>
    <property type="evidence" value="ECO:0007669"/>
    <property type="project" value="UniProtKB-KW"/>
</dbReference>
<evidence type="ECO:0000256" key="4">
    <source>
        <dbReference type="ARBA" id="ARBA00022801"/>
    </source>
</evidence>
<dbReference type="GO" id="GO:0016787">
    <property type="term" value="F:hydrolase activity"/>
    <property type="evidence" value="ECO:0007669"/>
    <property type="project" value="UniProtKB-KW"/>
</dbReference>
<dbReference type="InterPro" id="IPR010896">
    <property type="entry name" value="NUMOD1"/>
</dbReference>
<dbReference type="SUPFAM" id="SSF64496">
    <property type="entry name" value="DNA-binding domain of intron-encoded endonucleases"/>
    <property type="match status" value="1"/>
</dbReference>
<dbReference type="Pfam" id="PF01541">
    <property type="entry name" value="GIY-YIG"/>
    <property type="match status" value="1"/>
</dbReference>
<proteinExistence type="predicted"/>
<evidence type="ECO:0000256" key="3">
    <source>
        <dbReference type="ARBA" id="ARBA00022759"/>
    </source>
</evidence>
<keyword evidence="3" id="KW-0255">Endonuclease</keyword>